<keyword evidence="3" id="KW-1003">Cell membrane</keyword>
<evidence type="ECO:0000256" key="5">
    <source>
        <dbReference type="ARBA" id="ARBA00022989"/>
    </source>
</evidence>
<feature type="transmembrane region" description="Helical" evidence="7">
    <location>
        <begin position="302"/>
        <end position="324"/>
    </location>
</feature>
<keyword evidence="6 7" id="KW-0472">Membrane</keyword>
<feature type="transmembrane region" description="Helical" evidence="7">
    <location>
        <begin position="56"/>
        <end position="78"/>
    </location>
</feature>
<dbReference type="AlphaFoldDB" id="A0A7Y9EX00"/>
<evidence type="ECO:0000256" key="4">
    <source>
        <dbReference type="ARBA" id="ARBA00022692"/>
    </source>
</evidence>
<protein>
    <submittedName>
        <fullName evidence="8">O-antigen/teichoic acid export membrane protein</fullName>
    </submittedName>
</protein>
<dbReference type="Pfam" id="PF13440">
    <property type="entry name" value="Polysacc_synt_3"/>
    <property type="match status" value="1"/>
</dbReference>
<evidence type="ECO:0000313" key="8">
    <source>
        <dbReference type="EMBL" id="NYD54590.1"/>
    </source>
</evidence>
<evidence type="ECO:0000256" key="3">
    <source>
        <dbReference type="ARBA" id="ARBA00022475"/>
    </source>
</evidence>
<feature type="transmembrane region" description="Helical" evidence="7">
    <location>
        <begin position="192"/>
        <end position="223"/>
    </location>
</feature>
<dbReference type="EMBL" id="JACCBH010000001">
    <property type="protein sequence ID" value="NYD54590.1"/>
    <property type="molecule type" value="Genomic_DNA"/>
</dbReference>
<dbReference type="PANTHER" id="PTHR30250:SF10">
    <property type="entry name" value="LIPOPOLYSACCHARIDE BIOSYNTHESIS PROTEIN WZXC"/>
    <property type="match status" value="1"/>
</dbReference>
<evidence type="ECO:0000256" key="2">
    <source>
        <dbReference type="ARBA" id="ARBA00007430"/>
    </source>
</evidence>
<keyword evidence="5 7" id="KW-1133">Transmembrane helix</keyword>
<proteinExistence type="inferred from homology"/>
<evidence type="ECO:0000256" key="1">
    <source>
        <dbReference type="ARBA" id="ARBA00004651"/>
    </source>
</evidence>
<feature type="transmembrane region" description="Helical" evidence="7">
    <location>
        <begin position="25"/>
        <end position="44"/>
    </location>
</feature>
<dbReference type="GO" id="GO:0005886">
    <property type="term" value="C:plasma membrane"/>
    <property type="evidence" value="ECO:0007669"/>
    <property type="project" value="UniProtKB-SubCell"/>
</dbReference>
<feature type="transmembrane region" description="Helical" evidence="7">
    <location>
        <begin position="369"/>
        <end position="392"/>
    </location>
</feature>
<evidence type="ECO:0000256" key="6">
    <source>
        <dbReference type="ARBA" id="ARBA00023136"/>
    </source>
</evidence>
<keyword evidence="9" id="KW-1185">Reference proteome</keyword>
<feature type="transmembrane region" description="Helical" evidence="7">
    <location>
        <begin position="235"/>
        <end position="255"/>
    </location>
</feature>
<keyword evidence="4 7" id="KW-0812">Transmembrane</keyword>
<dbReference type="Proteomes" id="UP000552045">
    <property type="component" value="Unassembled WGS sequence"/>
</dbReference>
<comment type="caution">
    <text evidence="8">The sequence shown here is derived from an EMBL/GenBank/DDBJ whole genome shotgun (WGS) entry which is preliminary data.</text>
</comment>
<organism evidence="8 9">
    <name type="scientific">Microbacterium pseudoresistens</name>
    <dbReference type="NCBI Taxonomy" id="640634"/>
    <lineage>
        <taxon>Bacteria</taxon>
        <taxon>Bacillati</taxon>
        <taxon>Actinomycetota</taxon>
        <taxon>Actinomycetes</taxon>
        <taxon>Micrococcales</taxon>
        <taxon>Microbacteriaceae</taxon>
        <taxon>Microbacterium</taxon>
    </lineage>
</organism>
<comment type="similarity">
    <text evidence="2">Belongs to the polysaccharide synthase family.</text>
</comment>
<evidence type="ECO:0000256" key="7">
    <source>
        <dbReference type="SAM" id="Phobius"/>
    </source>
</evidence>
<reference evidence="8 9" key="1">
    <citation type="submission" date="2020-07" db="EMBL/GenBank/DDBJ databases">
        <title>Sequencing the genomes of 1000 actinobacteria strains.</title>
        <authorList>
            <person name="Klenk H.-P."/>
        </authorList>
    </citation>
    <scope>NUCLEOTIDE SEQUENCE [LARGE SCALE GENOMIC DNA]</scope>
    <source>
        <strain evidence="8 9">DSM 22185</strain>
    </source>
</reference>
<name>A0A7Y9EX00_9MICO</name>
<comment type="subcellular location">
    <subcellularLocation>
        <location evidence="1">Cell membrane</location>
        <topology evidence="1">Multi-pass membrane protein</topology>
    </subcellularLocation>
</comment>
<dbReference type="InterPro" id="IPR050833">
    <property type="entry name" value="Poly_Biosynth_Transport"/>
</dbReference>
<evidence type="ECO:0000313" key="9">
    <source>
        <dbReference type="Proteomes" id="UP000552045"/>
    </source>
</evidence>
<accession>A0A7Y9EX00</accession>
<dbReference type="PANTHER" id="PTHR30250">
    <property type="entry name" value="PST FAMILY PREDICTED COLANIC ACID TRANSPORTER"/>
    <property type="match status" value="1"/>
</dbReference>
<feature type="transmembrane region" description="Helical" evidence="7">
    <location>
        <begin position="276"/>
        <end position="296"/>
    </location>
</feature>
<gene>
    <name evidence="8" type="ORF">BKA02_001645</name>
</gene>
<sequence length="398" mass="42433">MIAQLIAFAVLPVISRLYDPDAFGAFSFVLAVTAVIAPVATLRLETAAMLPRRASAVRAVVMNCLICIAASTVLTAVVVELLQLWGLTALQDIPFASLWIAVLVLFTALYSLLSQLALRRKLYGSVARRNVYQAASAGASQLALALVTRQGTGLIAGQALGRVAGLIPLWLQTRDDFRMVDRRVRRVAWRTYWRFPAVFTPSALLNAIGAQAPLLFVTMWFGLEAGGQIGMAERIVGIPLALIGAAAAQVIEAEVSQKVRDGSGGLRPTYLRVSGLLAVVGLVVGVGFGVLGGWVIPMILGADWAVAGIAVQILALNSAVRLVGSPLSKFILIYQRSLANTVLDVLRVALMGAAFTVTAVINLDLTTSLWWIYTALAITYVVTWCYGLLLAASGDTNR</sequence>
<feature type="transmembrane region" description="Helical" evidence="7">
    <location>
        <begin position="98"/>
        <end position="118"/>
    </location>
</feature>
<feature type="transmembrane region" description="Helical" evidence="7">
    <location>
        <begin position="345"/>
        <end position="363"/>
    </location>
</feature>